<feature type="transmembrane region" description="Helical" evidence="2">
    <location>
        <begin position="17"/>
        <end position="36"/>
    </location>
</feature>
<proteinExistence type="predicted"/>
<protein>
    <submittedName>
        <fullName evidence="3">Type 4a pilus biogenesis protein PilO</fullName>
    </submittedName>
</protein>
<dbReference type="InterPro" id="IPR014717">
    <property type="entry name" value="Transl_elong_EF1B/ribsomal_bS6"/>
</dbReference>
<comment type="caution">
    <text evidence="3">The sequence shown here is derived from an EMBL/GenBank/DDBJ whole genome shotgun (WGS) entry which is preliminary data.</text>
</comment>
<dbReference type="EMBL" id="JACWUN010000002">
    <property type="protein sequence ID" value="MBD1399420.1"/>
    <property type="molecule type" value="Genomic_DNA"/>
</dbReference>
<keyword evidence="4" id="KW-1185">Reference proteome</keyword>
<keyword evidence="2" id="KW-0472">Membrane</keyword>
<gene>
    <name evidence="3" type="ORF">ICT70_01910</name>
</gene>
<dbReference type="PANTHER" id="PTHR39555">
    <property type="entry name" value="FIMBRIAL ASSEMBLY PROTEIN PILO-LIKE PROTEIN-RELATED"/>
    <property type="match status" value="1"/>
</dbReference>
<sequence>MNPQIEKVLGLPAYQRFLIVFVLAAAIVAGFYFMVYEGQREEQQRLEQQRESAQTVLQRNQRIANNLDAYRTDYNNLLEQLEAALDELPLDKEIPALLTKIAELAQEKGLDILRFRPLAEVPKDFYAEVPVELRLAGSYHNVAMFFDAVSKMERIVNIKGVRLGGATTEDGRTVLSIESNATTFRFLGDRPNN</sequence>
<dbReference type="PANTHER" id="PTHR39555:SF1">
    <property type="entry name" value="TYPE IV PILUS INNER MEMBRANE COMPONENT PILO"/>
    <property type="match status" value="1"/>
</dbReference>
<dbReference type="InterPro" id="IPR007445">
    <property type="entry name" value="PilO"/>
</dbReference>
<dbReference type="Gene3D" id="3.30.70.60">
    <property type="match status" value="1"/>
</dbReference>
<dbReference type="Proteomes" id="UP000632828">
    <property type="component" value="Unassembled WGS sequence"/>
</dbReference>
<reference evidence="3" key="1">
    <citation type="submission" date="2020-09" db="EMBL/GenBank/DDBJ databases">
        <title>Pelobacter alkaliphilus sp. nov., a novel anaerobic arsenate-reducing bacterium from terrestrial mud volcano.</title>
        <authorList>
            <person name="Khomyakova M.A."/>
            <person name="Merkel A.Y."/>
            <person name="Slobodkin A.I."/>
        </authorList>
    </citation>
    <scope>NUCLEOTIDE SEQUENCE</scope>
    <source>
        <strain evidence="3">M08fum</strain>
    </source>
</reference>
<accession>A0A8J6UHJ7</accession>
<keyword evidence="2" id="KW-0812">Transmembrane</keyword>
<dbReference type="GO" id="GO:0043107">
    <property type="term" value="P:type IV pilus-dependent motility"/>
    <property type="evidence" value="ECO:0007669"/>
    <property type="project" value="InterPro"/>
</dbReference>
<dbReference type="Pfam" id="PF04350">
    <property type="entry name" value="PilO"/>
    <property type="match status" value="1"/>
</dbReference>
<keyword evidence="1" id="KW-0175">Coiled coil</keyword>
<dbReference type="GO" id="GO:0043683">
    <property type="term" value="P:type IV pilus assembly"/>
    <property type="evidence" value="ECO:0007669"/>
    <property type="project" value="InterPro"/>
</dbReference>
<feature type="coiled-coil region" evidence="1">
    <location>
        <begin position="36"/>
        <end position="87"/>
    </location>
</feature>
<organism evidence="3 4">
    <name type="scientific">Pelovirga terrestris</name>
    <dbReference type="NCBI Taxonomy" id="2771352"/>
    <lineage>
        <taxon>Bacteria</taxon>
        <taxon>Pseudomonadati</taxon>
        <taxon>Thermodesulfobacteriota</taxon>
        <taxon>Desulfuromonadia</taxon>
        <taxon>Geobacterales</taxon>
        <taxon>Geobacteraceae</taxon>
        <taxon>Pelovirga</taxon>
    </lineage>
</organism>
<dbReference type="AlphaFoldDB" id="A0A8J6UHJ7"/>
<evidence type="ECO:0000256" key="2">
    <source>
        <dbReference type="SAM" id="Phobius"/>
    </source>
</evidence>
<evidence type="ECO:0000313" key="3">
    <source>
        <dbReference type="EMBL" id="MBD1399420.1"/>
    </source>
</evidence>
<evidence type="ECO:0000256" key="1">
    <source>
        <dbReference type="SAM" id="Coils"/>
    </source>
</evidence>
<name>A0A8J6UHJ7_9BACT</name>
<evidence type="ECO:0000313" key="4">
    <source>
        <dbReference type="Proteomes" id="UP000632828"/>
    </source>
</evidence>
<keyword evidence="2" id="KW-1133">Transmembrane helix</keyword>
<dbReference type="RefSeq" id="WP_191153697.1">
    <property type="nucleotide sequence ID" value="NZ_JACWUN010000002.1"/>
</dbReference>